<proteinExistence type="predicted"/>
<feature type="chain" id="PRO_5022244517" evidence="4">
    <location>
        <begin position="37"/>
        <end position="229"/>
    </location>
</feature>
<dbReference type="SUPFAM" id="SSF81296">
    <property type="entry name" value="E set domains"/>
    <property type="match status" value="1"/>
</dbReference>
<evidence type="ECO:0000256" key="3">
    <source>
        <dbReference type="SAM" id="Phobius"/>
    </source>
</evidence>
<comment type="caution">
    <text evidence="6">The sequence shown here is derived from an EMBL/GenBank/DDBJ whole genome shotgun (WGS) entry which is preliminary data.</text>
</comment>
<keyword evidence="3" id="KW-1133">Transmembrane helix</keyword>
<name>A0A552WPJ1_9MICO</name>
<organism evidence="6 7">
    <name type="scientific">Georgenia yuyongxinii</name>
    <dbReference type="NCBI Taxonomy" id="2589797"/>
    <lineage>
        <taxon>Bacteria</taxon>
        <taxon>Bacillati</taxon>
        <taxon>Actinomycetota</taxon>
        <taxon>Actinomycetes</taxon>
        <taxon>Micrococcales</taxon>
        <taxon>Bogoriellaceae</taxon>
        <taxon>Georgenia</taxon>
    </lineage>
</organism>
<dbReference type="GO" id="GO:0005507">
    <property type="term" value="F:copper ion binding"/>
    <property type="evidence" value="ECO:0007669"/>
    <property type="project" value="InterPro"/>
</dbReference>
<dbReference type="GO" id="GO:0046688">
    <property type="term" value="P:response to copper ion"/>
    <property type="evidence" value="ECO:0007669"/>
    <property type="project" value="InterPro"/>
</dbReference>
<dbReference type="GO" id="GO:0042597">
    <property type="term" value="C:periplasmic space"/>
    <property type="evidence" value="ECO:0007669"/>
    <property type="project" value="InterPro"/>
</dbReference>
<sequence>MRTPPGSTAPSRALRHVTMVLAMVGLAVLGAAPAAAHSQLTESTPSIGEVVETAPGQLDMTFSAGVVTADLEVTDGCGRPVPAQAAVDGQTVRGTFDLPDVDLAGDWIVRWSLIGEDGHELEGTVPFAVAGTPDCAAGAVTPVEAAEAPDQADTAAAAEAVEADTAADAVLAATGSADDGDDGTAAAAAPAGGLPVGVIVAGVIVLGAAAAAFVGTRRRAPPHTAGKRR</sequence>
<keyword evidence="7" id="KW-1185">Reference proteome</keyword>
<protein>
    <submittedName>
        <fullName evidence="6">Copper resistance protein CopC</fullName>
    </submittedName>
</protein>
<dbReference type="Pfam" id="PF04234">
    <property type="entry name" value="CopC"/>
    <property type="match status" value="1"/>
</dbReference>
<dbReference type="InterPro" id="IPR014756">
    <property type="entry name" value="Ig_E-set"/>
</dbReference>
<keyword evidence="2" id="KW-0186">Copper</keyword>
<keyword evidence="3" id="KW-0472">Membrane</keyword>
<feature type="signal peptide" evidence="4">
    <location>
        <begin position="1"/>
        <end position="36"/>
    </location>
</feature>
<dbReference type="Proteomes" id="UP000318693">
    <property type="component" value="Unassembled WGS sequence"/>
</dbReference>
<gene>
    <name evidence="6" type="ORF">FJ693_12420</name>
</gene>
<evidence type="ECO:0000259" key="5">
    <source>
        <dbReference type="Pfam" id="PF04234"/>
    </source>
</evidence>
<dbReference type="InterPro" id="IPR014755">
    <property type="entry name" value="Cu-Rt/internalin_Ig-like"/>
</dbReference>
<keyword evidence="3" id="KW-0812">Transmembrane</keyword>
<evidence type="ECO:0000256" key="1">
    <source>
        <dbReference type="ARBA" id="ARBA00022729"/>
    </source>
</evidence>
<evidence type="ECO:0000256" key="2">
    <source>
        <dbReference type="ARBA" id="ARBA00023008"/>
    </source>
</evidence>
<reference evidence="6 7" key="1">
    <citation type="submission" date="2019-07" db="EMBL/GenBank/DDBJ databases">
        <title>Georgenia wutianyii sp. nov. and Georgenia *** sp. nov. isolated from plateau pika (Ochotona curzoniae) in the Qinghai-Tibet plateau of China.</title>
        <authorList>
            <person name="Tian Z."/>
        </authorList>
    </citation>
    <scope>NUCLEOTIDE SEQUENCE [LARGE SCALE GENOMIC DNA]</scope>
    <source>
        <strain evidence="6 7">Z446</strain>
    </source>
</reference>
<feature type="domain" description="CopC" evidence="5">
    <location>
        <begin position="37"/>
        <end position="129"/>
    </location>
</feature>
<feature type="transmembrane region" description="Helical" evidence="3">
    <location>
        <begin position="194"/>
        <end position="214"/>
    </location>
</feature>
<dbReference type="EMBL" id="VJXR01000037">
    <property type="protein sequence ID" value="TRW44711.1"/>
    <property type="molecule type" value="Genomic_DNA"/>
</dbReference>
<keyword evidence="1 4" id="KW-0732">Signal</keyword>
<dbReference type="Gene3D" id="2.60.40.1220">
    <property type="match status" value="1"/>
</dbReference>
<accession>A0A552WPJ1</accession>
<evidence type="ECO:0000256" key="4">
    <source>
        <dbReference type="SAM" id="SignalP"/>
    </source>
</evidence>
<evidence type="ECO:0000313" key="6">
    <source>
        <dbReference type="EMBL" id="TRW44711.1"/>
    </source>
</evidence>
<evidence type="ECO:0000313" key="7">
    <source>
        <dbReference type="Proteomes" id="UP000318693"/>
    </source>
</evidence>
<dbReference type="AlphaFoldDB" id="A0A552WPJ1"/>
<dbReference type="InterPro" id="IPR007348">
    <property type="entry name" value="CopC_dom"/>
</dbReference>